<accession>A0A645BZA6</accession>
<protein>
    <submittedName>
        <fullName evidence="2">Uncharacterized protein</fullName>
    </submittedName>
</protein>
<keyword evidence="1" id="KW-0472">Membrane</keyword>
<evidence type="ECO:0000256" key="1">
    <source>
        <dbReference type="SAM" id="Phobius"/>
    </source>
</evidence>
<feature type="transmembrane region" description="Helical" evidence="1">
    <location>
        <begin position="182"/>
        <end position="205"/>
    </location>
</feature>
<evidence type="ECO:0000313" key="2">
    <source>
        <dbReference type="EMBL" id="MPM70011.1"/>
    </source>
</evidence>
<dbReference type="AlphaFoldDB" id="A0A645BZA6"/>
<proteinExistence type="predicted"/>
<gene>
    <name evidence="2" type="ORF">SDC9_116959</name>
</gene>
<reference evidence="2" key="1">
    <citation type="submission" date="2019-08" db="EMBL/GenBank/DDBJ databases">
        <authorList>
            <person name="Kucharzyk K."/>
            <person name="Murdoch R.W."/>
            <person name="Higgins S."/>
            <person name="Loffler F."/>
        </authorList>
    </citation>
    <scope>NUCLEOTIDE SEQUENCE</scope>
</reference>
<sequence length="487" mass="50878">MQAACVQLLGRGSAAGAAVRQACRIARLKAPDRAQRHAGAAVAALDAAFFCLCGLAIMTQRTLDAPIANAIFLQQEEARPARVRGLHIGLFAGGAELALRGLKAQQPLPARNRLMLRFHAQVIGLVLEGGANGAILDFVVAVVGHTAAQTQHAEARERVAQFATHIQPVAAHVHHRHVASGVLVLVVMAMLVAVFIAMIVVPMVIVPAAVQVVAVRVAALDSVVMPRQTVLGVLLGDRKAQIALRADPRQAQAAAAGAVEAAGNARAARPAAAHAVVVGVAARGLHVHGDVARAAGERDGTGLLFGARADACLRAALVALLGNGRGNLVVQQVDHAADRACAVDQRRWTAQHLDLRGQQRLGGYGVVGAYRGSVLNLGAVRQQFHARAVHATNHRAAGARAEVAAGDARLALQRFAQRGFTAAHQRVAFQHGDGRGHVVDAEFQAAGRNRHLGQLWCVACIAGLGMCGAKAGVDKQKHGAGQRRKRQ</sequence>
<comment type="caution">
    <text evidence="2">The sequence shown here is derived from an EMBL/GenBank/DDBJ whole genome shotgun (WGS) entry which is preliminary data.</text>
</comment>
<dbReference type="EMBL" id="VSSQ01023215">
    <property type="protein sequence ID" value="MPM70011.1"/>
    <property type="molecule type" value="Genomic_DNA"/>
</dbReference>
<keyword evidence="1" id="KW-0812">Transmembrane</keyword>
<feature type="transmembrane region" description="Helical" evidence="1">
    <location>
        <begin position="38"/>
        <end position="58"/>
    </location>
</feature>
<name>A0A645BZA6_9ZZZZ</name>
<keyword evidence="1" id="KW-1133">Transmembrane helix</keyword>
<organism evidence="2">
    <name type="scientific">bioreactor metagenome</name>
    <dbReference type="NCBI Taxonomy" id="1076179"/>
    <lineage>
        <taxon>unclassified sequences</taxon>
        <taxon>metagenomes</taxon>
        <taxon>ecological metagenomes</taxon>
    </lineage>
</organism>